<evidence type="ECO:0000256" key="1">
    <source>
        <dbReference type="ARBA" id="ARBA00001947"/>
    </source>
</evidence>
<proteinExistence type="inferred from homology"/>
<organism evidence="9 10">
    <name type="scientific">Basidiobolus ranarum</name>
    <dbReference type="NCBI Taxonomy" id="34480"/>
    <lineage>
        <taxon>Eukaryota</taxon>
        <taxon>Fungi</taxon>
        <taxon>Fungi incertae sedis</taxon>
        <taxon>Zoopagomycota</taxon>
        <taxon>Entomophthoromycotina</taxon>
        <taxon>Basidiobolomycetes</taxon>
        <taxon>Basidiobolales</taxon>
        <taxon>Basidiobolaceae</taxon>
        <taxon>Basidiobolus</taxon>
    </lineage>
</organism>
<comment type="catalytic activity">
    <reaction evidence="7 8">
        <text>hydrogencarbonate + H(+) = CO2 + H2O</text>
        <dbReference type="Rhea" id="RHEA:10748"/>
        <dbReference type="ChEBI" id="CHEBI:15377"/>
        <dbReference type="ChEBI" id="CHEBI:15378"/>
        <dbReference type="ChEBI" id="CHEBI:16526"/>
        <dbReference type="ChEBI" id="CHEBI:17544"/>
        <dbReference type="EC" id="4.2.1.1"/>
    </reaction>
</comment>
<keyword evidence="4" id="KW-0479">Metal-binding</keyword>
<dbReference type="EMBL" id="JASJQH010009542">
    <property type="protein sequence ID" value="KAK9679181.1"/>
    <property type="molecule type" value="Genomic_DNA"/>
</dbReference>
<dbReference type="SUPFAM" id="SSF53056">
    <property type="entry name" value="beta-carbonic anhydrase, cab"/>
    <property type="match status" value="1"/>
</dbReference>
<comment type="cofactor">
    <cofactor evidence="1">
        <name>Zn(2+)</name>
        <dbReference type="ChEBI" id="CHEBI:29105"/>
    </cofactor>
</comment>
<evidence type="ECO:0000256" key="8">
    <source>
        <dbReference type="RuleBase" id="RU003956"/>
    </source>
</evidence>
<evidence type="ECO:0000256" key="4">
    <source>
        <dbReference type="ARBA" id="ARBA00022723"/>
    </source>
</evidence>
<dbReference type="Proteomes" id="UP001479436">
    <property type="component" value="Unassembled WGS sequence"/>
</dbReference>
<dbReference type="PROSITE" id="PS00704">
    <property type="entry name" value="PROK_CO2_ANHYDRASE_1"/>
    <property type="match status" value="1"/>
</dbReference>
<dbReference type="Pfam" id="PF00484">
    <property type="entry name" value="Pro_CA"/>
    <property type="match status" value="1"/>
</dbReference>
<evidence type="ECO:0000256" key="3">
    <source>
        <dbReference type="ARBA" id="ARBA00012925"/>
    </source>
</evidence>
<dbReference type="PROSITE" id="PS00705">
    <property type="entry name" value="PROK_CO2_ANHYDRASE_2"/>
    <property type="match status" value="1"/>
</dbReference>
<dbReference type="Gene3D" id="3.40.1050.10">
    <property type="entry name" value="Carbonic anhydrase"/>
    <property type="match status" value="1"/>
</dbReference>
<dbReference type="InterPro" id="IPR036874">
    <property type="entry name" value="Carbonic_anhydrase_sf"/>
</dbReference>
<evidence type="ECO:0000313" key="10">
    <source>
        <dbReference type="Proteomes" id="UP001479436"/>
    </source>
</evidence>
<dbReference type="PANTHER" id="PTHR11002:SF76">
    <property type="entry name" value="CARBONIC ANHYDRASE"/>
    <property type="match status" value="1"/>
</dbReference>
<comment type="caution">
    <text evidence="9">The sequence shown here is derived from an EMBL/GenBank/DDBJ whole genome shotgun (WGS) entry which is preliminary data.</text>
</comment>
<evidence type="ECO:0000256" key="5">
    <source>
        <dbReference type="ARBA" id="ARBA00022833"/>
    </source>
</evidence>
<comment type="similarity">
    <text evidence="2 8">Belongs to the beta-class carbonic anhydrase family.</text>
</comment>
<dbReference type="PANTHER" id="PTHR11002">
    <property type="entry name" value="CARBONIC ANHYDRASE"/>
    <property type="match status" value="1"/>
</dbReference>
<evidence type="ECO:0000256" key="2">
    <source>
        <dbReference type="ARBA" id="ARBA00006217"/>
    </source>
</evidence>
<evidence type="ECO:0000256" key="7">
    <source>
        <dbReference type="ARBA" id="ARBA00048348"/>
    </source>
</evidence>
<evidence type="ECO:0000313" key="9">
    <source>
        <dbReference type="EMBL" id="KAK9679181.1"/>
    </source>
</evidence>
<gene>
    <name evidence="9" type="ORF">K7432_016372</name>
</gene>
<keyword evidence="6 8" id="KW-0456">Lyase</keyword>
<evidence type="ECO:0000256" key="6">
    <source>
        <dbReference type="ARBA" id="ARBA00023239"/>
    </source>
</evidence>
<protein>
    <recommendedName>
        <fullName evidence="3 8">Carbonic anhydrase</fullName>
        <ecNumber evidence="3 8">4.2.1.1</ecNumber>
    </recommendedName>
    <alternativeName>
        <fullName evidence="8">Carbonate dehydratase</fullName>
    </alternativeName>
</protein>
<dbReference type="EC" id="4.2.1.1" evidence="3 8"/>
<dbReference type="SMART" id="SM00947">
    <property type="entry name" value="Pro_CA"/>
    <property type="match status" value="1"/>
</dbReference>
<reference evidence="9 10" key="1">
    <citation type="submission" date="2023-04" db="EMBL/GenBank/DDBJ databases">
        <title>Genome of Basidiobolus ranarum AG-B5.</title>
        <authorList>
            <person name="Stajich J.E."/>
            <person name="Carter-House D."/>
            <person name="Gryganskyi A."/>
        </authorList>
    </citation>
    <scope>NUCLEOTIDE SEQUENCE [LARGE SCALE GENOMIC DNA]</scope>
    <source>
        <strain evidence="9 10">AG-B5</strain>
    </source>
</reference>
<dbReference type="InterPro" id="IPR015892">
    <property type="entry name" value="Carbonic_anhydrase_CS"/>
</dbReference>
<dbReference type="InterPro" id="IPR001765">
    <property type="entry name" value="Carbonic_anhydrase"/>
</dbReference>
<comment type="function">
    <text evidence="8">Reversible hydration of carbon dioxide.</text>
</comment>
<name>A0ABR2VLP0_9FUNG</name>
<accession>A0ABR2VLP0</accession>
<dbReference type="CDD" id="cd00883">
    <property type="entry name" value="beta_CA_cladeA"/>
    <property type="match status" value="1"/>
</dbReference>
<keyword evidence="10" id="KW-1185">Reference proteome</keyword>
<keyword evidence="5 8" id="KW-0862">Zinc</keyword>
<dbReference type="NCBIfam" id="NF007756">
    <property type="entry name" value="PRK10437.1"/>
    <property type="match status" value="1"/>
</dbReference>
<sequence>MFKQLHPASIEFSSMLTHLPISQDDRLADMLSRNKEWAKKVQSEQPRFFTTSAKGQSPKILWIGCSDSRVPAEQIVQCAPGDLFVHRNIANLCPHTDMNCLSVLQYAVDVLQVEHIIVCGHYGCGGVQAATANQFYGLIDSWLCNIKDVYRANREHLEAVEDITSRQELLVELNVSNTVHNICHSPVVQGAWERKQKLSVHAWCYGLEDGLIRELGLVISEQEEVEAVYKMAVMEKTVSTKASETH</sequence>